<dbReference type="Gene3D" id="3.30.450.20">
    <property type="entry name" value="PAS domain"/>
    <property type="match status" value="1"/>
</dbReference>
<dbReference type="eggNOG" id="COG0840">
    <property type="taxonomic scope" value="Bacteria"/>
</dbReference>
<dbReference type="Gene3D" id="1.10.287.950">
    <property type="entry name" value="Methyl-accepting chemotaxis protein"/>
    <property type="match status" value="1"/>
</dbReference>
<dbReference type="OrthoDB" id="9814866at2"/>
<accession>E8RLS6</accession>
<evidence type="ECO:0000313" key="3">
    <source>
        <dbReference type="EMBL" id="ADU12693.1"/>
    </source>
</evidence>
<feature type="domain" description="Methyl-accepting transducer" evidence="2">
    <location>
        <begin position="44"/>
        <end position="95"/>
    </location>
</feature>
<dbReference type="KEGG" id="aex:Astex_1012"/>
<dbReference type="GO" id="GO:0016020">
    <property type="term" value="C:membrane"/>
    <property type="evidence" value="ECO:0007669"/>
    <property type="project" value="InterPro"/>
</dbReference>
<dbReference type="Pfam" id="PF00015">
    <property type="entry name" value="MCPsignal"/>
    <property type="match status" value="1"/>
</dbReference>
<reference evidence="4" key="1">
    <citation type="submission" date="2010-12" db="EMBL/GenBank/DDBJ databases">
        <title>Complete sequence of chromosome 1 of Asticcacaulis excentricus CB 48.</title>
        <authorList>
            <consortium name="US DOE Joint Genome Institute"/>
            <person name="Lucas S."/>
            <person name="Copeland A."/>
            <person name="Lapidus A."/>
            <person name="Cheng J.-F."/>
            <person name="Bruce D."/>
            <person name="Goodwin L."/>
            <person name="Pitluck S."/>
            <person name="Teshima H."/>
            <person name="Davenport K."/>
            <person name="Detter J.C."/>
            <person name="Han C."/>
            <person name="Tapia R."/>
            <person name="Land M."/>
            <person name="Hauser L."/>
            <person name="Jeffries C."/>
            <person name="Kyrpides N."/>
            <person name="Ivanova N."/>
            <person name="Ovchinnikova G."/>
            <person name="Brun Y.V."/>
            <person name="Woyke T."/>
        </authorList>
    </citation>
    <scope>NUCLEOTIDE SEQUENCE [LARGE SCALE GENOMIC DNA]</scope>
    <source>
        <strain evidence="4">ATCC 15261 / DSM 4724 / KCTC 12464 / NCIMB 9791 / VKM B-1370 / CB 48</strain>
    </source>
</reference>
<evidence type="ECO:0000313" key="4">
    <source>
        <dbReference type="Proteomes" id="UP000001492"/>
    </source>
</evidence>
<evidence type="ECO:0000256" key="1">
    <source>
        <dbReference type="PROSITE-ProRule" id="PRU00284"/>
    </source>
</evidence>
<gene>
    <name evidence="3" type="ordered locus">Astex_1012</name>
</gene>
<dbReference type="eggNOG" id="COG4191">
    <property type="taxonomic scope" value="Bacteria"/>
</dbReference>
<keyword evidence="1" id="KW-0807">Transducer</keyword>
<dbReference type="EMBL" id="CP002395">
    <property type="protein sequence ID" value="ADU12693.1"/>
    <property type="molecule type" value="Genomic_DNA"/>
</dbReference>
<proteinExistence type="predicted"/>
<dbReference type="PROSITE" id="PS50111">
    <property type="entry name" value="CHEMOTAXIS_TRANSDUC_2"/>
    <property type="match status" value="1"/>
</dbReference>
<name>E8RLS6_ASTEC</name>
<evidence type="ECO:0000259" key="2">
    <source>
        <dbReference type="PROSITE" id="PS50111"/>
    </source>
</evidence>
<dbReference type="GO" id="GO:0004888">
    <property type="term" value="F:transmembrane signaling receptor activity"/>
    <property type="evidence" value="ECO:0007669"/>
    <property type="project" value="InterPro"/>
</dbReference>
<protein>
    <submittedName>
        <fullName evidence="3">Chemotaxis sensory transducer</fullName>
    </submittedName>
</protein>
<dbReference type="PRINTS" id="PR00260">
    <property type="entry name" value="CHEMTRNSDUCR"/>
</dbReference>
<dbReference type="InterPro" id="IPR004089">
    <property type="entry name" value="MCPsignal_dom"/>
</dbReference>
<dbReference type="AlphaFoldDB" id="E8RLS6"/>
<dbReference type="Proteomes" id="UP000001492">
    <property type="component" value="Chromosome 1"/>
</dbReference>
<organism evidence="3 4">
    <name type="scientific">Asticcacaulis excentricus (strain ATCC 15261 / DSM 4724 / KCTC 12464 / NCIMB 9791 / VKM B-1370 / CB 48)</name>
    <dbReference type="NCBI Taxonomy" id="573065"/>
    <lineage>
        <taxon>Bacteria</taxon>
        <taxon>Pseudomonadati</taxon>
        <taxon>Pseudomonadota</taxon>
        <taxon>Alphaproteobacteria</taxon>
        <taxon>Caulobacterales</taxon>
        <taxon>Caulobacteraceae</taxon>
        <taxon>Asticcacaulis</taxon>
    </lineage>
</organism>
<dbReference type="HOGENOM" id="CLU_047366_0_0_5"/>
<sequence>MDALSTISASGTQTAGSDEAVSVNDIIARTARARDLTQHKVRDIRQVTNTLRILALNALIEARRAGELGAGFGVVADEVRNISTQVEGLSSSLASELGGEIEALEKLTRDMARQAQGARMTDLALNAIELIDRNLYERTCDVRWWATDSAVWEAASHPTKDNCRYATSRLGVILDAYTVYIDLWLCDLNGHILANGRPDRFHAAGQNVASRDWFQKALGLSSGNDFAVADITAEPLLKGTQVASYATGVRVGGQADGELIGILGVHFDWQPQAETIVNGVRLSEAEKRRTRVLLTDAQGLVIATSDGRGSLTERIPLDTQGRASGHYVDRHERLVAFHRTPGYETYAGLGWYGVIVQEG</sequence>
<dbReference type="InterPro" id="IPR004090">
    <property type="entry name" value="Chemotax_Me-accpt_rcpt"/>
</dbReference>
<dbReference type="RefSeq" id="WP_013478525.1">
    <property type="nucleotide sequence ID" value="NC_014816.1"/>
</dbReference>
<dbReference type="STRING" id="573065.Astex_1012"/>
<dbReference type="GO" id="GO:0007165">
    <property type="term" value="P:signal transduction"/>
    <property type="evidence" value="ECO:0007669"/>
    <property type="project" value="UniProtKB-KW"/>
</dbReference>
<dbReference type="GO" id="GO:0006935">
    <property type="term" value="P:chemotaxis"/>
    <property type="evidence" value="ECO:0007669"/>
    <property type="project" value="InterPro"/>
</dbReference>
<keyword evidence="4" id="KW-1185">Reference proteome</keyword>
<dbReference type="SUPFAM" id="SSF58104">
    <property type="entry name" value="Methyl-accepting chemotaxis protein (MCP) signaling domain"/>
    <property type="match status" value="1"/>
</dbReference>